<dbReference type="InterPro" id="IPR013144">
    <property type="entry name" value="CRA_dom"/>
</dbReference>
<dbReference type="SMART" id="SM00757">
    <property type="entry name" value="CRA"/>
    <property type="match status" value="1"/>
</dbReference>
<dbReference type="PANTHER" id="PTHR12864">
    <property type="entry name" value="RAN BINDING PROTEIN 9-RELATED"/>
    <property type="match status" value="1"/>
</dbReference>
<dbReference type="OrthoDB" id="2415936at2759"/>
<dbReference type="PROSITE" id="PS50896">
    <property type="entry name" value="LISH"/>
    <property type="match status" value="1"/>
</dbReference>
<dbReference type="InterPro" id="IPR024964">
    <property type="entry name" value="CTLH/CRA"/>
</dbReference>
<comment type="caution">
    <text evidence="2">The sequence shown here is derived from an EMBL/GenBank/DDBJ whole genome shotgun (WGS) entry which is preliminary data.</text>
</comment>
<name>A0A7D9J9Y3_PARCT</name>
<accession>A0A7D9J9Y3</accession>
<protein>
    <submittedName>
        <fullName evidence="2">Glucose-induced degradation 8 homolog</fullName>
    </submittedName>
</protein>
<dbReference type="InterPro" id="IPR006595">
    <property type="entry name" value="CTLH_C"/>
</dbReference>
<dbReference type="PROSITE" id="PS50897">
    <property type="entry name" value="CTLH"/>
    <property type="match status" value="1"/>
</dbReference>
<organism evidence="2 3">
    <name type="scientific">Paramuricea clavata</name>
    <name type="common">Red gorgonian</name>
    <name type="synonym">Violescent sea-whip</name>
    <dbReference type="NCBI Taxonomy" id="317549"/>
    <lineage>
        <taxon>Eukaryota</taxon>
        <taxon>Metazoa</taxon>
        <taxon>Cnidaria</taxon>
        <taxon>Anthozoa</taxon>
        <taxon>Octocorallia</taxon>
        <taxon>Malacalcyonacea</taxon>
        <taxon>Plexauridae</taxon>
        <taxon>Paramuricea</taxon>
    </lineage>
</organism>
<reference evidence="2" key="1">
    <citation type="submission" date="2020-04" db="EMBL/GenBank/DDBJ databases">
        <authorList>
            <person name="Alioto T."/>
            <person name="Alioto T."/>
            <person name="Gomez Garrido J."/>
        </authorList>
    </citation>
    <scope>NUCLEOTIDE SEQUENCE</scope>
    <source>
        <strain evidence="2">A484AB</strain>
    </source>
</reference>
<dbReference type="InterPro" id="IPR006594">
    <property type="entry name" value="LisH"/>
</dbReference>
<dbReference type="SMART" id="SM00667">
    <property type="entry name" value="LisH"/>
    <property type="match status" value="1"/>
</dbReference>
<gene>
    <name evidence="2" type="ORF">PACLA_8A087489</name>
</gene>
<evidence type="ECO:0000313" key="3">
    <source>
        <dbReference type="Proteomes" id="UP001152795"/>
    </source>
</evidence>
<proteinExistence type="predicted"/>
<feature type="domain" description="CTLH" evidence="1">
    <location>
        <begin position="63"/>
        <end position="120"/>
    </location>
</feature>
<dbReference type="InterPro" id="IPR050618">
    <property type="entry name" value="Ubq-SigPath_Reg"/>
</dbReference>
<dbReference type="SMART" id="SM00668">
    <property type="entry name" value="CTLH"/>
    <property type="match status" value="1"/>
</dbReference>
<dbReference type="AlphaFoldDB" id="A0A7D9J9Y3"/>
<keyword evidence="3" id="KW-1185">Reference proteome</keyword>
<dbReference type="EMBL" id="CACRXK020013333">
    <property type="protein sequence ID" value="CAB4024971.1"/>
    <property type="molecule type" value="Genomic_DNA"/>
</dbReference>
<evidence type="ECO:0000313" key="2">
    <source>
        <dbReference type="EMBL" id="CAB4024971.1"/>
    </source>
</evidence>
<sequence>MSSPEKIEEISKEEWLEKIQELRIPRNEMNSLVMDYLVTEGFKQAAGKFKLEAKLQSEIPLTGMDERIQIREAVQGGDIVKAMHLTNNFNPEILDSRPHLFFHLQQQRLIELIRNKDIDGAVEFAQNQMAEQGKDNPQFLEELERTMALLAFDNAEESPFGELLQLSQRQKIASELNAAILEEENQPTTPRLAKIVKMLEWSQHELDHSKAKYPKMMNLATAEIEMTK</sequence>
<evidence type="ECO:0000259" key="1">
    <source>
        <dbReference type="PROSITE" id="PS50897"/>
    </source>
</evidence>
<dbReference type="Pfam" id="PF08513">
    <property type="entry name" value="LisH"/>
    <property type="match status" value="1"/>
</dbReference>
<dbReference type="Pfam" id="PF10607">
    <property type="entry name" value="CTLH"/>
    <property type="match status" value="1"/>
</dbReference>
<dbReference type="Proteomes" id="UP001152795">
    <property type="component" value="Unassembled WGS sequence"/>
</dbReference>